<organism evidence="1 2">
    <name type="scientific">Sulfobacillus thermosulfidooxidans (strain DSM 9293 / VKM B-1269 / AT-1)</name>
    <dbReference type="NCBI Taxonomy" id="929705"/>
    <lineage>
        <taxon>Bacteria</taxon>
        <taxon>Bacillati</taxon>
        <taxon>Bacillota</taxon>
        <taxon>Clostridia</taxon>
        <taxon>Eubacteriales</taxon>
        <taxon>Clostridiales Family XVII. Incertae Sedis</taxon>
        <taxon>Sulfobacillus</taxon>
    </lineage>
</organism>
<dbReference type="Gene3D" id="1.25.40.10">
    <property type="entry name" value="Tetratricopeptide repeat domain"/>
    <property type="match status" value="1"/>
</dbReference>
<gene>
    <name evidence="1" type="ORF">SAMN00768000_1715</name>
</gene>
<proteinExistence type="predicted"/>
<keyword evidence="2" id="KW-1185">Reference proteome</keyword>
<accession>A0A1W1WET4</accession>
<dbReference type="OrthoDB" id="2081857at2"/>
<dbReference type="EMBL" id="FWWY01000001">
    <property type="protein sequence ID" value="SMC04550.1"/>
    <property type="molecule type" value="Genomic_DNA"/>
</dbReference>
<evidence type="ECO:0000313" key="2">
    <source>
        <dbReference type="Proteomes" id="UP000192660"/>
    </source>
</evidence>
<evidence type="ECO:0008006" key="3">
    <source>
        <dbReference type="Google" id="ProtNLM"/>
    </source>
</evidence>
<dbReference type="Proteomes" id="UP000192660">
    <property type="component" value="Unassembled WGS sequence"/>
</dbReference>
<name>A0A1W1WET4_SULTA</name>
<sequence length="390" mass="45194">MDENQWTVIVNTWAYDETQIEETSAPFIGWANRIVFVELGPWHRQLDDSLWPPGIEIQRDWPGSFRLQYDQILRKEQDLDTDMILFLDGNEIIRRMDLHDLNHYTSRHVAAYRLPVLRSGGDESKKELRILRLSRWHGFHGVYKADPYPELTAFSEPILEGEISILRTGDSVKPVSKLEGIIREAKHMDLLVRARWLLDTREFSAALRLLKKEGTKSLFSNEKSLDVRTMMAEALMGLKKPHDALQMLAPLIARFPNADRAYLMGHALYALDRFEEASTYFFQAGTGAYGLRESQEPGADGYRALLWAAKSLHLANRPKDSFVMVTRLLEDFPFFHEGWKFFFALLGDAKPEELYELVTQIVSPQTVREVFERIGQTEGPEQAFQQWLFR</sequence>
<evidence type="ECO:0000313" key="1">
    <source>
        <dbReference type="EMBL" id="SMC04550.1"/>
    </source>
</evidence>
<dbReference type="SUPFAM" id="SSF48452">
    <property type="entry name" value="TPR-like"/>
    <property type="match status" value="1"/>
</dbReference>
<dbReference type="AlphaFoldDB" id="A0A1W1WET4"/>
<reference evidence="2" key="1">
    <citation type="submission" date="2017-04" db="EMBL/GenBank/DDBJ databases">
        <authorList>
            <person name="Varghese N."/>
            <person name="Submissions S."/>
        </authorList>
    </citation>
    <scope>NUCLEOTIDE SEQUENCE [LARGE SCALE GENOMIC DNA]</scope>
    <source>
        <strain evidence="2">DSM 9293</strain>
    </source>
</reference>
<dbReference type="InterPro" id="IPR011990">
    <property type="entry name" value="TPR-like_helical_dom_sf"/>
</dbReference>
<dbReference type="RefSeq" id="WP_084661282.1">
    <property type="nucleotide sequence ID" value="NZ_FWWY01000001.1"/>
</dbReference>
<protein>
    <recommendedName>
        <fullName evidence="3">Tetratricopeptide repeat-containing protein</fullName>
    </recommendedName>
</protein>
<dbReference type="STRING" id="28034.BFX07_00845"/>